<dbReference type="EMBL" id="BMQC01000008">
    <property type="protein sequence ID" value="GGK32255.1"/>
    <property type="molecule type" value="Genomic_DNA"/>
</dbReference>
<accession>A0A8J3FJ53</accession>
<organism evidence="2 3">
    <name type="scientific">Pilimelia terevasa</name>
    <dbReference type="NCBI Taxonomy" id="53372"/>
    <lineage>
        <taxon>Bacteria</taxon>
        <taxon>Bacillati</taxon>
        <taxon>Actinomycetota</taxon>
        <taxon>Actinomycetes</taxon>
        <taxon>Micromonosporales</taxon>
        <taxon>Micromonosporaceae</taxon>
        <taxon>Pilimelia</taxon>
    </lineage>
</organism>
<gene>
    <name evidence="2" type="ORF">GCM10010124_26290</name>
</gene>
<keyword evidence="1" id="KW-0472">Membrane</keyword>
<dbReference type="RefSeq" id="WP_189114578.1">
    <property type="nucleotide sequence ID" value="NZ_BMQC01000008.1"/>
</dbReference>
<dbReference type="Proteomes" id="UP000662200">
    <property type="component" value="Unassembled WGS sequence"/>
</dbReference>
<proteinExistence type="predicted"/>
<reference evidence="2" key="1">
    <citation type="journal article" date="2014" name="Int. J. Syst. Evol. Microbiol.">
        <title>Complete genome sequence of Corynebacterium casei LMG S-19264T (=DSM 44701T), isolated from a smear-ripened cheese.</title>
        <authorList>
            <consortium name="US DOE Joint Genome Institute (JGI-PGF)"/>
            <person name="Walter F."/>
            <person name="Albersmeier A."/>
            <person name="Kalinowski J."/>
            <person name="Ruckert C."/>
        </authorList>
    </citation>
    <scope>NUCLEOTIDE SEQUENCE</scope>
    <source>
        <strain evidence="2">JCM 3091</strain>
    </source>
</reference>
<dbReference type="AlphaFoldDB" id="A0A8J3FJ53"/>
<evidence type="ECO:0000313" key="3">
    <source>
        <dbReference type="Proteomes" id="UP000662200"/>
    </source>
</evidence>
<keyword evidence="3" id="KW-1185">Reference proteome</keyword>
<keyword evidence="1" id="KW-0812">Transmembrane</keyword>
<reference evidence="2" key="2">
    <citation type="submission" date="2020-09" db="EMBL/GenBank/DDBJ databases">
        <authorList>
            <person name="Sun Q."/>
            <person name="Ohkuma M."/>
        </authorList>
    </citation>
    <scope>NUCLEOTIDE SEQUENCE</scope>
    <source>
        <strain evidence="2">JCM 3091</strain>
    </source>
</reference>
<comment type="caution">
    <text evidence="2">The sequence shown here is derived from an EMBL/GenBank/DDBJ whole genome shotgun (WGS) entry which is preliminary data.</text>
</comment>
<evidence type="ECO:0000313" key="2">
    <source>
        <dbReference type="EMBL" id="GGK32255.1"/>
    </source>
</evidence>
<sequence>MTDPLGPVTITPRDIYDQLVQLRSAVERLIDAEADTGKKLDDHEARIRGLERGRWPLPSLALLVSILALVLPVVLLIKK</sequence>
<feature type="transmembrane region" description="Helical" evidence="1">
    <location>
        <begin position="57"/>
        <end position="77"/>
    </location>
</feature>
<evidence type="ECO:0000256" key="1">
    <source>
        <dbReference type="SAM" id="Phobius"/>
    </source>
</evidence>
<protein>
    <submittedName>
        <fullName evidence="2">Uncharacterized protein</fullName>
    </submittedName>
</protein>
<keyword evidence="1" id="KW-1133">Transmembrane helix</keyword>
<name>A0A8J3FJ53_9ACTN</name>